<dbReference type="EMBL" id="FSRK01000001">
    <property type="protein sequence ID" value="SIN77375.1"/>
    <property type="molecule type" value="Genomic_DNA"/>
</dbReference>
<accession>A0A1N6E2U8</accession>
<name>A0A1N6E2U8_9FLAO</name>
<dbReference type="PROSITE" id="PS00061">
    <property type="entry name" value="ADH_SHORT"/>
    <property type="match status" value="1"/>
</dbReference>
<organism evidence="4 5">
    <name type="scientific">Epilithonimonas zeae</name>
    <dbReference type="NCBI Taxonomy" id="1416779"/>
    <lineage>
        <taxon>Bacteria</taxon>
        <taxon>Pseudomonadati</taxon>
        <taxon>Bacteroidota</taxon>
        <taxon>Flavobacteriia</taxon>
        <taxon>Flavobacteriales</taxon>
        <taxon>Weeksellaceae</taxon>
        <taxon>Chryseobacterium group</taxon>
        <taxon>Epilithonimonas</taxon>
    </lineage>
</organism>
<sequence length="240" mass="26227">MKTTNNTVFISGGSAGIGLEIAKSFSEKGNKVIINGRNQERLDKALEQLENAVAIQGDLSIENERIRIANELIQNHPDLNIVINNAGEAYYYNLANNTNSYELAKKEINTNYLTIIHFTELLLPHLLQKDSAVVNVTSIASLVSYAPVPTYAASKAALRSYTQSLRNALKETSVKIFEVLPPLVNTSFSTEIGGENGIPPKEVADELLIALEQNQFDVPVGQTKVVLGVFQEALAKLSQN</sequence>
<dbReference type="Pfam" id="PF00106">
    <property type="entry name" value="adh_short"/>
    <property type="match status" value="1"/>
</dbReference>
<dbReference type="InterPro" id="IPR020904">
    <property type="entry name" value="Sc_DH/Rdtase_CS"/>
</dbReference>
<dbReference type="AlphaFoldDB" id="A0A1N6E2U8"/>
<dbReference type="Proteomes" id="UP000185207">
    <property type="component" value="Unassembled WGS sequence"/>
</dbReference>
<evidence type="ECO:0000313" key="5">
    <source>
        <dbReference type="Proteomes" id="UP000185207"/>
    </source>
</evidence>
<evidence type="ECO:0000256" key="3">
    <source>
        <dbReference type="RuleBase" id="RU000363"/>
    </source>
</evidence>
<keyword evidence="5" id="KW-1185">Reference proteome</keyword>
<dbReference type="SUPFAM" id="SSF51735">
    <property type="entry name" value="NAD(P)-binding Rossmann-fold domains"/>
    <property type="match status" value="1"/>
</dbReference>
<dbReference type="PRINTS" id="PR00081">
    <property type="entry name" value="GDHRDH"/>
</dbReference>
<proteinExistence type="inferred from homology"/>
<evidence type="ECO:0000256" key="1">
    <source>
        <dbReference type="ARBA" id="ARBA00006484"/>
    </source>
</evidence>
<comment type="similarity">
    <text evidence="1 3">Belongs to the short-chain dehydrogenases/reductases (SDR) family.</text>
</comment>
<dbReference type="GO" id="GO:0016020">
    <property type="term" value="C:membrane"/>
    <property type="evidence" value="ECO:0007669"/>
    <property type="project" value="TreeGrafter"/>
</dbReference>
<dbReference type="InterPro" id="IPR002347">
    <property type="entry name" value="SDR_fam"/>
</dbReference>
<dbReference type="STRING" id="1416779.SAMN05444409_0248"/>
<evidence type="ECO:0000313" key="4">
    <source>
        <dbReference type="EMBL" id="SIN77375.1"/>
    </source>
</evidence>
<protein>
    <submittedName>
        <fullName evidence="4">Uncharacterized oxidoreductase</fullName>
    </submittedName>
</protein>
<dbReference type="PRINTS" id="PR00080">
    <property type="entry name" value="SDRFAMILY"/>
</dbReference>
<dbReference type="Gene3D" id="3.40.50.720">
    <property type="entry name" value="NAD(P)-binding Rossmann-like Domain"/>
    <property type="match status" value="1"/>
</dbReference>
<dbReference type="OrthoDB" id="9810734at2"/>
<dbReference type="RefSeq" id="WP_074233106.1">
    <property type="nucleotide sequence ID" value="NZ_FSRK01000001.1"/>
</dbReference>
<evidence type="ECO:0000256" key="2">
    <source>
        <dbReference type="ARBA" id="ARBA00023002"/>
    </source>
</evidence>
<gene>
    <name evidence="4" type="ORF">SAMN05444409_0248</name>
</gene>
<dbReference type="PANTHER" id="PTHR44196">
    <property type="entry name" value="DEHYDROGENASE/REDUCTASE SDR FAMILY MEMBER 7B"/>
    <property type="match status" value="1"/>
</dbReference>
<reference evidence="5" key="1">
    <citation type="submission" date="2016-11" db="EMBL/GenBank/DDBJ databases">
        <authorList>
            <person name="Varghese N."/>
            <person name="Submissions S."/>
        </authorList>
    </citation>
    <scope>NUCLEOTIDE SEQUENCE [LARGE SCALE GENOMIC DNA]</scope>
    <source>
        <strain evidence="5">DSM 27623</strain>
    </source>
</reference>
<keyword evidence="2" id="KW-0560">Oxidoreductase</keyword>
<dbReference type="PANTHER" id="PTHR44196:SF1">
    <property type="entry name" value="DEHYDROGENASE_REDUCTASE SDR FAMILY MEMBER 7B"/>
    <property type="match status" value="1"/>
</dbReference>
<dbReference type="GO" id="GO:0016491">
    <property type="term" value="F:oxidoreductase activity"/>
    <property type="evidence" value="ECO:0007669"/>
    <property type="project" value="UniProtKB-KW"/>
</dbReference>
<dbReference type="InterPro" id="IPR036291">
    <property type="entry name" value="NAD(P)-bd_dom_sf"/>
</dbReference>